<accession>A0A919DWM3</accession>
<dbReference type="AlphaFoldDB" id="A0A919DWM3"/>
<gene>
    <name evidence="2" type="ORF">GCM10018772_14940</name>
</gene>
<evidence type="ECO:0000313" key="2">
    <source>
        <dbReference type="EMBL" id="GHE92293.1"/>
    </source>
</evidence>
<evidence type="ECO:0000313" key="3">
    <source>
        <dbReference type="Proteomes" id="UP000630718"/>
    </source>
</evidence>
<reference evidence="2" key="2">
    <citation type="submission" date="2020-09" db="EMBL/GenBank/DDBJ databases">
        <authorList>
            <person name="Sun Q."/>
            <person name="Ohkuma M."/>
        </authorList>
    </citation>
    <scope>NUCLEOTIDE SEQUENCE</scope>
    <source>
        <strain evidence="2">JCM 4477</strain>
    </source>
</reference>
<keyword evidence="3" id="KW-1185">Reference proteome</keyword>
<sequence>MFCERWWGIGDSFRAVRGTVVLRCPGVGEQRFVYGGGGWSRAHLPAVPRGRRAAIHTAAKVSDAPSRVRTEGERPPEGNA</sequence>
<proteinExistence type="predicted"/>
<feature type="region of interest" description="Disordered" evidence="1">
    <location>
        <begin position="57"/>
        <end position="80"/>
    </location>
</feature>
<dbReference type="EMBL" id="BNBI01000003">
    <property type="protein sequence ID" value="GHE92293.1"/>
    <property type="molecule type" value="Genomic_DNA"/>
</dbReference>
<protein>
    <submittedName>
        <fullName evidence="2">Uncharacterized protein</fullName>
    </submittedName>
</protein>
<organism evidence="2 3">
    <name type="scientific">Streptomyces fumanus</name>
    <dbReference type="NCBI Taxonomy" id="67302"/>
    <lineage>
        <taxon>Bacteria</taxon>
        <taxon>Bacillati</taxon>
        <taxon>Actinomycetota</taxon>
        <taxon>Actinomycetes</taxon>
        <taxon>Kitasatosporales</taxon>
        <taxon>Streptomycetaceae</taxon>
        <taxon>Streptomyces</taxon>
    </lineage>
</organism>
<evidence type="ECO:0000256" key="1">
    <source>
        <dbReference type="SAM" id="MobiDB-lite"/>
    </source>
</evidence>
<reference evidence="2" key="1">
    <citation type="journal article" date="2014" name="Int. J. Syst. Evol. Microbiol.">
        <title>Complete genome sequence of Corynebacterium casei LMG S-19264T (=DSM 44701T), isolated from a smear-ripened cheese.</title>
        <authorList>
            <consortium name="US DOE Joint Genome Institute (JGI-PGF)"/>
            <person name="Walter F."/>
            <person name="Albersmeier A."/>
            <person name="Kalinowski J."/>
            <person name="Ruckert C."/>
        </authorList>
    </citation>
    <scope>NUCLEOTIDE SEQUENCE</scope>
    <source>
        <strain evidence="2">JCM 4477</strain>
    </source>
</reference>
<dbReference type="Proteomes" id="UP000630718">
    <property type="component" value="Unassembled WGS sequence"/>
</dbReference>
<comment type="caution">
    <text evidence="2">The sequence shown here is derived from an EMBL/GenBank/DDBJ whole genome shotgun (WGS) entry which is preliminary data.</text>
</comment>
<feature type="compositionally biased region" description="Basic and acidic residues" evidence="1">
    <location>
        <begin position="66"/>
        <end position="80"/>
    </location>
</feature>
<name>A0A919DWM3_9ACTN</name>